<keyword evidence="5" id="KW-0963">Cytoplasm</keyword>
<evidence type="ECO:0000256" key="1">
    <source>
        <dbReference type="ARBA" id="ARBA00004496"/>
    </source>
</evidence>
<evidence type="ECO:0000256" key="9">
    <source>
        <dbReference type="ARBA" id="ARBA00034553"/>
    </source>
</evidence>
<comment type="subcellular location">
    <subcellularLocation>
        <location evidence="1">Cytoplasm</location>
    </subcellularLocation>
</comment>
<evidence type="ECO:0000256" key="4">
    <source>
        <dbReference type="ARBA" id="ARBA00022448"/>
    </source>
</evidence>
<dbReference type="eggNOG" id="KOG2981">
    <property type="taxonomic scope" value="Eukaryota"/>
</dbReference>
<dbReference type="GO" id="GO:0000422">
    <property type="term" value="P:autophagy of mitochondrion"/>
    <property type="evidence" value="ECO:0007669"/>
    <property type="project" value="TreeGrafter"/>
</dbReference>
<evidence type="ECO:0000256" key="2">
    <source>
        <dbReference type="ARBA" id="ARBA00007683"/>
    </source>
</evidence>
<dbReference type="Pfam" id="PF03987">
    <property type="entry name" value="Autophagy_act_C"/>
    <property type="match status" value="1"/>
</dbReference>
<reference evidence="10" key="1">
    <citation type="journal article" date="2013" name="Nature">
        <title>The genomes of four tapeworm species reveal adaptations to parasitism.</title>
        <authorList>
            <person name="Tsai I.J."/>
            <person name="Zarowiecki M."/>
            <person name="Holroyd N."/>
            <person name="Garciarrubio A."/>
            <person name="Sanchez-Flores A."/>
            <person name="Brooks K.L."/>
            <person name="Tracey A."/>
            <person name="Bobes R.J."/>
            <person name="Fragoso G."/>
            <person name="Sciutto E."/>
            <person name="Aslett M."/>
            <person name="Beasley H."/>
            <person name="Bennett H.M."/>
            <person name="Cai J."/>
            <person name="Camicia F."/>
            <person name="Clark R."/>
            <person name="Cucher M."/>
            <person name="De Silva N."/>
            <person name="Day T.A."/>
            <person name="Deplazes P."/>
            <person name="Estrada K."/>
            <person name="Fernandez C."/>
            <person name="Holland P.W."/>
            <person name="Hou J."/>
            <person name="Hu S."/>
            <person name="Huckvale T."/>
            <person name="Hung S.S."/>
            <person name="Kamenetzky L."/>
            <person name="Keane J.A."/>
            <person name="Kiss F."/>
            <person name="Koziol U."/>
            <person name="Lambert O."/>
            <person name="Liu K."/>
            <person name="Luo X."/>
            <person name="Luo Y."/>
            <person name="Macchiaroli N."/>
            <person name="Nichol S."/>
            <person name="Paps J."/>
            <person name="Parkinson J."/>
            <person name="Pouchkina-Stantcheva N."/>
            <person name="Riddiford N."/>
            <person name="Rosenzvit M."/>
            <person name="Salinas G."/>
            <person name="Wasmuth J.D."/>
            <person name="Zamanian M."/>
            <person name="Zheng Y."/>
            <person name="Cai X."/>
            <person name="Soberon X."/>
            <person name="Olson P.D."/>
            <person name="Laclette J.P."/>
            <person name="Brehm K."/>
            <person name="Berriman M."/>
            <person name="Garciarrubio A."/>
            <person name="Bobes R.J."/>
            <person name="Fragoso G."/>
            <person name="Sanchez-Flores A."/>
            <person name="Estrada K."/>
            <person name="Cevallos M.A."/>
            <person name="Morett E."/>
            <person name="Gonzalez V."/>
            <person name="Portillo T."/>
            <person name="Ochoa-Leyva A."/>
            <person name="Jose M.V."/>
            <person name="Sciutto E."/>
            <person name="Landa A."/>
            <person name="Jimenez L."/>
            <person name="Valdes V."/>
            <person name="Carrero J.C."/>
            <person name="Larralde C."/>
            <person name="Morales-Montor J."/>
            <person name="Limon-Lason J."/>
            <person name="Soberon X."/>
            <person name="Laclette J.P."/>
        </authorList>
    </citation>
    <scope>NUCLEOTIDE SEQUENCE [LARGE SCALE GENOMIC DNA]</scope>
</reference>
<evidence type="ECO:0000256" key="6">
    <source>
        <dbReference type="ARBA" id="ARBA00022786"/>
    </source>
</evidence>
<name>A0A068XYU4_ECHMU</name>
<dbReference type="PANTHER" id="PTHR12866">
    <property type="entry name" value="UBIQUITIN-LIKE-CONJUGATING ENZYME ATG3"/>
    <property type="match status" value="1"/>
</dbReference>
<dbReference type="GO" id="GO:0019776">
    <property type="term" value="F:Atg8-family ligase activity"/>
    <property type="evidence" value="ECO:0007669"/>
    <property type="project" value="TreeGrafter"/>
</dbReference>
<evidence type="ECO:0000256" key="5">
    <source>
        <dbReference type="ARBA" id="ARBA00022490"/>
    </source>
</evidence>
<dbReference type="STRING" id="6211.A0A068XYU4"/>
<dbReference type="GO" id="GO:0044804">
    <property type="term" value="P:nucleophagy"/>
    <property type="evidence" value="ECO:0007669"/>
    <property type="project" value="TreeGrafter"/>
</dbReference>
<dbReference type="GO" id="GO:0061723">
    <property type="term" value="P:glycophagy"/>
    <property type="evidence" value="ECO:0007669"/>
    <property type="project" value="TreeGrafter"/>
</dbReference>
<sequence length="339" mass="37960">MDALRQTISRTALGLAEYITPVLKESKFRETGVITPAEFVAAGDFLVHHCPTWQWSGGEPSKARSYLPSEKQFLFTKGVPCYKRANQLFNIREDSDQIVEEHDVEGGWVETCFFGDSEKVDSVEVDSEPGTCVDVSVAKATECTEEINDDREDEEEAEDLDAYIQSGMLDETDPQAVSERICQPSKSSGAKDDASVGNGVLQTRTYDLYITYDKYYQTARFWLCGYDEHHNPLSEAQMYEDFSQDHAKKTITTESHPHLSGAPMPSIHPCRQAEVMKKLMEMIESSASNPSVTASIPTGGAETSGRQLGVHQYLVVFLKFVQTVIPTIEYDFTRNFKIS</sequence>
<dbReference type="Proteomes" id="UP000017246">
    <property type="component" value="Unassembled WGS sequence"/>
</dbReference>
<organism evidence="10 11">
    <name type="scientific">Echinococcus multilocularis</name>
    <name type="common">Fox tapeworm</name>
    <dbReference type="NCBI Taxonomy" id="6211"/>
    <lineage>
        <taxon>Eukaryota</taxon>
        <taxon>Metazoa</taxon>
        <taxon>Spiralia</taxon>
        <taxon>Lophotrochozoa</taxon>
        <taxon>Platyhelminthes</taxon>
        <taxon>Cestoda</taxon>
        <taxon>Eucestoda</taxon>
        <taxon>Cyclophyllidea</taxon>
        <taxon>Taeniidae</taxon>
        <taxon>Echinococcus</taxon>
    </lineage>
</organism>
<dbReference type="GO" id="GO:0000045">
    <property type="term" value="P:autophagosome assembly"/>
    <property type="evidence" value="ECO:0007669"/>
    <property type="project" value="TreeGrafter"/>
</dbReference>
<proteinExistence type="inferred from homology"/>
<dbReference type="GO" id="GO:0005829">
    <property type="term" value="C:cytosol"/>
    <property type="evidence" value="ECO:0007669"/>
    <property type="project" value="TreeGrafter"/>
</dbReference>
<keyword evidence="7" id="KW-0653">Protein transport</keyword>
<dbReference type="GO" id="GO:0015031">
    <property type="term" value="P:protein transport"/>
    <property type="evidence" value="ECO:0007669"/>
    <property type="project" value="UniProtKB-KW"/>
</dbReference>
<dbReference type="InterPro" id="IPR007135">
    <property type="entry name" value="Atg3/Atg10"/>
</dbReference>
<evidence type="ECO:0000256" key="8">
    <source>
        <dbReference type="ARBA" id="ARBA00023006"/>
    </source>
</evidence>
<dbReference type="AlphaFoldDB" id="A0A068XYU4"/>
<evidence type="ECO:0000256" key="7">
    <source>
        <dbReference type="ARBA" id="ARBA00022927"/>
    </source>
</evidence>
<dbReference type="OMA" id="HCPTWSW"/>
<gene>
    <name evidence="10" type="ORF">EmuJ_000488800</name>
</gene>
<evidence type="ECO:0000313" key="11">
    <source>
        <dbReference type="Proteomes" id="UP000017246"/>
    </source>
</evidence>
<keyword evidence="8" id="KW-0072">Autophagy</keyword>
<dbReference type="EMBL" id="LN902843">
    <property type="protein sequence ID" value="CDS37624.1"/>
    <property type="molecule type" value="Genomic_DNA"/>
</dbReference>
<accession>A0A068XYU4</accession>
<protein>
    <recommendedName>
        <fullName evidence="3">Ubiquitin-like-conjugating enzyme ATG3</fullName>
    </recommendedName>
    <alternativeName>
        <fullName evidence="9">Autophagy-related protein 3</fullName>
    </alternativeName>
</protein>
<dbReference type="PANTHER" id="PTHR12866:SF2">
    <property type="entry name" value="UBIQUITIN-LIKE-CONJUGATING ENZYME ATG3"/>
    <property type="match status" value="1"/>
</dbReference>
<evidence type="ECO:0000313" key="10">
    <source>
        <dbReference type="EMBL" id="CDS37624.1"/>
    </source>
</evidence>
<keyword evidence="4" id="KW-0813">Transport</keyword>
<reference evidence="10" key="2">
    <citation type="submission" date="2015-11" db="EMBL/GenBank/DDBJ databases">
        <authorList>
            <person name="Zhang Y."/>
            <person name="Guo Z."/>
        </authorList>
    </citation>
    <scope>NUCLEOTIDE SEQUENCE</scope>
</reference>
<dbReference type="OrthoDB" id="1584384at2759"/>
<comment type="similarity">
    <text evidence="2">Belongs to the ATG3 family.</text>
</comment>
<keyword evidence="11" id="KW-1185">Reference proteome</keyword>
<evidence type="ECO:0000256" key="3">
    <source>
        <dbReference type="ARBA" id="ARBA00017573"/>
    </source>
</evidence>
<dbReference type="GO" id="GO:0000407">
    <property type="term" value="C:phagophore assembly site"/>
    <property type="evidence" value="ECO:0007669"/>
    <property type="project" value="TreeGrafter"/>
</dbReference>
<keyword evidence="6" id="KW-0833">Ubl conjugation pathway</keyword>